<dbReference type="AlphaFoldDB" id="A0A834TF03"/>
<dbReference type="EMBL" id="JAAIUW010000008">
    <property type="protein sequence ID" value="KAF7820898.1"/>
    <property type="molecule type" value="Genomic_DNA"/>
</dbReference>
<gene>
    <name evidence="1" type="ORF">G2W53_026353</name>
</gene>
<reference evidence="1" key="1">
    <citation type="submission" date="2020-09" db="EMBL/GenBank/DDBJ databases">
        <title>Genome-Enabled Discovery of Anthraquinone Biosynthesis in Senna tora.</title>
        <authorList>
            <person name="Kang S.-H."/>
            <person name="Pandey R.P."/>
            <person name="Lee C.-M."/>
            <person name="Sim J.-S."/>
            <person name="Jeong J.-T."/>
            <person name="Choi B.-S."/>
            <person name="Jung M."/>
            <person name="Ginzburg D."/>
            <person name="Zhao K."/>
            <person name="Won S.Y."/>
            <person name="Oh T.-J."/>
            <person name="Yu Y."/>
            <person name="Kim N.-H."/>
            <person name="Lee O.R."/>
            <person name="Lee T.-H."/>
            <person name="Bashyal P."/>
            <person name="Kim T.-S."/>
            <person name="Lee W.-H."/>
            <person name="Kawkins C."/>
            <person name="Kim C.-K."/>
            <person name="Kim J.S."/>
            <person name="Ahn B.O."/>
            <person name="Rhee S.Y."/>
            <person name="Sohng J.K."/>
        </authorList>
    </citation>
    <scope>NUCLEOTIDE SEQUENCE</scope>
    <source>
        <tissue evidence="1">Leaf</tissue>
    </source>
</reference>
<protein>
    <submittedName>
        <fullName evidence="1">Uncharacterized protein</fullName>
    </submittedName>
</protein>
<keyword evidence="2" id="KW-1185">Reference proteome</keyword>
<comment type="caution">
    <text evidence="1">The sequence shown here is derived from an EMBL/GenBank/DDBJ whole genome shotgun (WGS) entry which is preliminary data.</text>
</comment>
<dbReference type="Proteomes" id="UP000634136">
    <property type="component" value="Unassembled WGS sequence"/>
</dbReference>
<name>A0A834TF03_9FABA</name>
<accession>A0A834TF03</accession>
<evidence type="ECO:0000313" key="2">
    <source>
        <dbReference type="Proteomes" id="UP000634136"/>
    </source>
</evidence>
<evidence type="ECO:0000313" key="1">
    <source>
        <dbReference type="EMBL" id="KAF7820898.1"/>
    </source>
</evidence>
<proteinExistence type="predicted"/>
<sequence length="26" mass="2894">MAVVKIIQPDVSHPDVKSISPMKNKM</sequence>
<organism evidence="1 2">
    <name type="scientific">Senna tora</name>
    <dbReference type="NCBI Taxonomy" id="362788"/>
    <lineage>
        <taxon>Eukaryota</taxon>
        <taxon>Viridiplantae</taxon>
        <taxon>Streptophyta</taxon>
        <taxon>Embryophyta</taxon>
        <taxon>Tracheophyta</taxon>
        <taxon>Spermatophyta</taxon>
        <taxon>Magnoliopsida</taxon>
        <taxon>eudicotyledons</taxon>
        <taxon>Gunneridae</taxon>
        <taxon>Pentapetalae</taxon>
        <taxon>rosids</taxon>
        <taxon>fabids</taxon>
        <taxon>Fabales</taxon>
        <taxon>Fabaceae</taxon>
        <taxon>Caesalpinioideae</taxon>
        <taxon>Cassia clade</taxon>
        <taxon>Senna</taxon>
    </lineage>
</organism>